<gene>
    <name evidence="1" type="ORF">AT15_08390</name>
</gene>
<sequence length="130" mass="14840">MTFFDPSRNELFLKIINGQSFLIAKRNAKGKMEPMKAGFDSAAQKLAEISPNDKLLIIDELGFLELCCEKFQKEVKNLLLKSRTFLCVIQQGKNEFTKSLFDIEDTTLITVTKANRNHLVNWLIEKIGNS</sequence>
<accession>A0A176K1G7</accession>
<reference evidence="1 2" key="1">
    <citation type="submission" date="2014-02" db="EMBL/GenBank/DDBJ databases">
        <title>Kosmotoga genome sequencing.</title>
        <authorList>
            <person name="Pollo S.M."/>
            <person name="Charchuk R."/>
            <person name="Nesbo C.L."/>
        </authorList>
    </citation>
    <scope>NUCLEOTIDE SEQUENCE [LARGE SCALE GENOMIC DNA]</scope>
    <source>
        <strain evidence="1 2">S304</strain>
    </source>
</reference>
<name>A0A176K1G7_9BACT</name>
<dbReference type="OrthoDB" id="9786803at2"/>
<dbReference type="PATRIC" id="fig|1453497.3.peg.1665"/>
<dbReference type="RefSeq" id="WP_068346725.1">
    <property type="nucleotide sequence ID" value="NZ_JFHK01000005.1"/>
</dbReference>
<dbReference type="GO" id="GO:0017111">
    <property type="term" value="F:ribonucleoside triphosphate phosphatase activity"/>
    <property type="evidence" value="ECO:0007669"/>
    <property type="project" value="InterPro"/>
</dbReference>
<organism evidence="1 2">
    <name type="scientific">Kosmotoga arenicorallina S304</name>
    <dbReference type="NCBI Taxonomy" id="1453497"/>
    <lineage>
        <taxon>Bacteria</taxon>
        <taxon>Thermotogati</taxon>
        <taxon>Thermotogota</taxon>
        <taxon>Thermotogae</taxon>
        <taxon>Kosmotogales</taxon>
        <taxon>Kosmotogaceae</taxon>
        <taxon>Kosmotoga</taxon>
    </lineage>
</organism>
<protein>
    <submittedName>
        <fullName evidence="1">Uncharacterized protein</fullName>
    </submittedName>
</protein>
<dbReference type="EMBL" id="JFHK01000005">
    <property type="protein sequence ID" value="OAA30987.1"/>
    <property type="molecule type" value="Genomic_DNA"/>
</dbReference>
<dbReference type="AlphaFoldDB" id="A0A176K1G7"/>
<evidence type="ECO:0000313" key="1">
    <source>
        <dbReference type="EMBL" id="OAA30987.1"/>
    </source>
</evidence>
<keyword evidence="2" id="KW-1185">Reference proteome</keyword>
<dbReference type="Gene3D" id="3.40.50.300">
    <property type="entry name" value="P-loop containing nucleotide triphosphate hydrolases"/>
    <property type="match status" value="1"/>
</dbReference>
<comment type="caution">
    <text evidence="1">The sequence shown here is derived from an EMBL/GenBank/DDBJ whole genome shotgun (WGS) entry which is preliminary data.</text>
</comment>
<dbReference type="Pfam" id="PF03266">
    <property type="entry name" value="NTPase_1"/>
    <property type="match status" value="1"/>
</dbReference>
<dbReference type="InterPro" id="IPR027417">
    <property type="entry name" value="P-loop_NTPase"/>
</dbReference>
<dbReference type="Proteomes" id="UP000077339">
    <property type="component" value="Unassembled WGS sequence"/>
</dbReference>
<dbReference type="STRING" id="1453497.AT15_08390"/>
<dbReference type="InterPro" id="IPR004948">
    <property type="entry name" value="Nuc-triphosphatase_THEP1"/>
</dbReference>
<evidence type="ECO:0000313" key="2">
    <source>
        <dbReference type="Proteomes" id="UP000077339"/>
    </source>
</evidence>
<proteinExistence type="predicted"/>